<keyword evidence="1" id="KW-0378">Hydrolase</keyword>
<keyword evidence="2" id="KW-0472">Membrane</keyword>
<dbReference type="SUPFAM" id="SSF53474">
    <property type="entry name" value="alpha/beta-Hydrolases"/>
    <property type="match status" value="1"/>
</dbReference>
<dbReference type="STRING" id="1296096.A0A1B9I093"/>
<gene>
    <name evidence="4" type="ORF">I206_04622</name>
    <name evidence="5" type="ORF">I206_105802</name>
</gene>
<protein>
    <recommendedName>
        <fullName evidence="3">Alpha/beta hydrolase fold-3 domain-containing protein</fullName>
    </recommendedName>
</protein>
<dbReference type="RefSeq" id="XP_019010154.1">
    <property type="nucleotide sequence ID" value="XM_019156352.1"/>
</dbReference>
<dbReference type="PANTHER" id="PTHR48081:SF31">
    <property type="entry name" value="STERYL ACETYL HYDROLASE MUG81-RELATED"/>
    <property type="match status" value="1"/>
</dbReference>
<dbReference type="OrthoDB" id="2152029at2759"/>
<dbReference type="Gene3D" id="3.40.50.1820">
    <property type="entry name" value="alpha/beta hydrolase"/>
    <property type="match status" value="1"/>
</dbReference>
<evidence type="ECO:0000259" key="3">
    <source>
        <dbReference type="Pfam" id="PF07859"/>
    </source>
</evidence>
<name>A0A1B9I093_9TREE</name>
<reference evidence="4" key="3">
    <citation type="submission" date="2016-07" db="EMBL/GenBank/DDBJ databases">
        <title>Evolution of pathogenesis and genome organization in the Tremellales.</title>
        <authorList>
            <person name="Cuomo C."/>
            <person name="Litvintseva A."/>
            <person name="Heitman J."/>
            <person name="Chen Y."/>
            <person name="Sun S."/>
            <person name="Springer D."/>
            <person name="Dromer F."/>
            <person name="Young S."/>
            <person name="Zeng Q."/>
            <person name="Chapman S."/>
            <person name="Gujja S."/>
            <person name="Saif S."/>
            <person name="Birren B."/>
        </authorList>
    </citation>
    <scope>NUCLEOTIDE SEQUENCE</scope>
    <source>
        <strain evidence="4">CBS 10737</strain>
    </source>
</reference>
<dbReference type="PANTHER" id="PTHR48081">
    <property type="entry name" value="AB HYDROLASE SUPERFAMILY PROTEIN C4A8.06C"/>
    <property type="match status" value="1"/>
</dbReference>
<dbReference type="Pfam" id="PF07859">
    <property type="entry name" value="Abhydrolase_3"/>
    <property type="match status" value="1"/>
</dbReference>
<dbReference type="EMBL" id="CP144526">
    <property type="protein sequence ID" value="WWC71843.1"/>
    <property type="molecule type" value="Genomic_DNA"/>
</dbReference>
<feature type="domain" description="Alpha/beta hydrolase fold-3" evidence="3">
    <location>
        <begin position="162"/>
        <end position="371"/>
    </location>
</feature>
<keyword evidence="6" id="KW-1185">Reference proteome</keyword>
<dbReference type="EMBL" id="KI894012">
    <property type="protein sequence ID" value="OCF48935.1"/>
    <property type="molecule type" value="Genomic_DNA"/>
</dbReference>
<keyword evidence="2" id="KW-1133">Transmembrane helix</keyword>
<feature type="transmembrane region" description="Helical" evidence="2">
    <location>
        <begin position="31"/>
        <end position="50"/>
    </location>
</feature>
<dbReference type="KEGG" id="kpin:30172991"/>
<dbReference type="Proteomes" id="UP000094020">
    <property type="component" value="Chromosome 8"/>
</dbReference>
<dbReference type="GeneID" id="30172991"/>
<evidence type="ECO:0000313" key="4">
    <source>
        <dbReference type="EMBL" id="OCF48935.1"/>
    </source>
</evidence>
<accession>A0A1B9I093</accession>
<evidence type="ECO:0000256" key="1">
    <source>
        <dbReference type="ARBA" id="ARBA00022801"/>
    </source>
</evidence>
<organism evidence="4">
    <name type="scientific">Kwoniella pini CBS 10737</name>
    <dbReference type="NCBI Taxonomy" id="1296096"/>
    <lineage>
        <taxon>Eukaryota</taxon>
        <taxon>Fungi</taxon>
        <taxon>Dikarya</taxon>
        <taxon>Basidiomycota</taxon>
        <taxon>Agaricomycotina</taxon>
        <taxon>Tremellomycetes</taxon>
        <taxon>Tremellales</taxon>
        <taxon>Cryptococcaceae</taxon>
        <taxon>Kwoniella</taxon>
    </lineage>
</organism>
<evidence type="ECO:0000313" key="6">
    <source>
        <dbReference type="Proteomes" id="UP000094020"/>
    </source>
</evidence>
<evidence type="ECO:0000313" key="5">
    <source>
        <dbReference type="EMBL" id="WWC71843.1"/>
    </source>
</evidence>
<dbReference type="InterPro" id="IPR050300">
    <property type="entry name" value="GDXG_lipolytic_enzyme"/>
</dbReference>
<dbReference type="AlphaFoldDB" id="A0A1B9I093"/>
<sequence length="392" mass="44905">MNRYVRSKPDLSAPNAPSQINYRIITNLTHLMYLIILPFYLIYLTLYHIITPKPFSSWTIDRRISINLSKLQQYLSGWWIPPPPIEWEDWKISIPGESYIKSKERGEIDLKVVKFEPVKPDYIKGIIDVQNIKTIPRPGFLISPIGSKGKLDDISKIDEKVILHIHGGGYIRGHPLWTTFPLEISRSTKLRCLSVNYRKTLSEDTAFPAPILDVLSAYLYLVQNLKFKSENIILLGESAGAHLALFLSQYLKDLYLSQPGYLFLSSPWSDFTLTYAIEQEHKAYCHSTTFRLSRAIRSATRYYNLDFLNTGYASPAKMSKGGWDYLRKEKVKVYMHYGGRELFHDEIVALGEGMKRDGVDVMMRLDPDGLHTSGISGDAGEVFKKDILEILS</sequence>
<dbReference type="GO" id="GO:0016787">
    <property type="term" value="F:hydrolase activity"/>
    <property type="evidence" value="ECO:0007669"/>
    <property type="project" value="UniProtKB-KW"/>
</dbReference>
<dbReference type="InterPro" id="IPR013094">
    <property type="entry name" value="AB_hydrolase_3"/>
</dbReference>
<reference evidence="5" key="2">
    <citation type="submission" date="2013-07" db="EMBL/GenBank/DDBJ databases">
        <authorList>
            <consortium name="The Broad Institute Genome Sequencing Platform"/>
            <person name="Cuomo C."/>
            <person name="Litvintseva A."/>
            <person name="Chen Y."/>
            <person name="Heitman J."/>
            <person name="Sun S."/>
            <person name="Springer D."/>
            <person name="Dromer F."/>
            <person name="Young S.K."/>
            <person name="Zeng Q."/>
            <person name="Gargeya S."/>
            <person name="Fitzgerald M."/>
            <person name="Abouelleil A."/>
            <person name="Alvarado L."/>
            <person name="Berlin A.M."/>
            <person name="Chapman S.B."/>
            <person name="Dewar J."/>
            <person name="Goldberg J."/>
            <person name="Griggs A."/>
            <person name="Gujja S."/>
            <person name="Hansen M."/>
            <person name="Howarth C."/>
            <person name="Imamovic A."/>
            <person name="Larimer J."/>
            <person name="McCowan C."/>
            <person name="Murphy C."/>
            <person name="Pearson M."/>
            <person name="Priest M."/>
            <person name="Roberts A."/>
            <person name="Saif S."/>
            <person name="Shea T."/>
            <person name="Sykes S."/>
            <person name="Wortman J."/>
            <person name="Nusbaum C."/>
            <person name="Birren B."/>
        </authorList>
    </citation>
    <scope>NUCLEOTIDE SEQUENCE</scope>
    <source>
        <strain evidence="5">CBS 10737</strain>
    </source>
</reference>
<dbReference type="InterPro" id="IPR029058">
    <property type="entry name" value="AB_hydrolase_fold"/>
</dbReference>
<reference evidence="5" key="4">
    <citation type="submission" date="2024-02" db="EMBL/GenBank/DDBJ databases">
        <title>Comparative genomics of Cryptococcus and Kwoniella reveals pathogenesis evolution and contrasting modes of karyotype evolution via chromosome fusion or intercentromeric recombination.</title>
        <authorList>
            <person name="Coelho M.A."/>
            <person name="David-Palma M."/>
            <person name="Shea T."/>
            <person name="Bowers K."/>
            <person name="McGinley-Smith S."/>
            <person name="Mohammad A.W."/>
            <person name="Gnirke A."/>
            <person name="Yurkov A.M."/>
            <person name="Nowrousian M."/>
            <person name="Sun S."/>
            <person name="Cuomo C.A."/>
            <person name="Heitman J."/>
        </authorList>
    </citation>
    <scope>NUCLEOTIDE SEQUENCE</scope>
    <source>
        <strain evidence="5">CBS 10737</strain>
    </source>
</reference>
<keyword evidence="2" id="KW-0812">Transmembrane</keyword>
<proteinExistence type="predicted"/>
<reference evidence="4" key="1">
    <citation type="submission" date="2013-07" db="EMBL/GenBank/DDBJ databases">
        <title>The Genome Sequence of Cryptococcus pinus CBS10737.</title>
        <authorList>
            <consortium name="The Broad Institute Genome Sequencing Platform"/>
            <person name="Cuomo C."/>
            <person name="Litvintseva A."/>
            <person name="Chen Y."/>
            <person name="Heitman J."/>
            <person name="Sun S."/>
            <person name="Springer D."/>
            <person name="Dromer F."/>
            <person name="Young S.K."/>
            <person name="Zeng Q."/>
            <person name="Gargeya S."/>
            <person name="Fitzgerald M."/>
            <person name="Abouelleil A."/>
            <person name="Alvarado L."/>
            <person name="Berlin A.M."/>
            <person name="Chapman S.B."/>
            <person name="Dewar J."/>
            <person name="Goldberg J."/>
            <person name="Griggs A."/>
            <person name="Gujja S."/>
            <person name="Hansen M."/>
            <person name="Howarth C."/>
            <person name="Imamovic A."/>
            <person name="Larimer J."/>
            <person name="McCowan C."/>
            <person name="Murphy C."/>
            <person name="Pearson M."/>
            <person name="Priest M."/>
            <person name="Roberts A."/>
            <person name="Saif S."/>
            <person name="Shea T."/>
            <person name="Sykes S."/>
            <person name="Wortman J."/>
            <person name="Nusbaum C."/>
            <person name="Birren B."/>
        </authorList>
    </citation>
    <scope>NUCLEOTIDE SEQUENCE [LARGE SCALE GENOMIC DNA]</scope>
    <source>
        <strain evidence="4">CBS 10737</strain>
    </source>
</reference>
<evidence type="ECO:0000256" key="2">
    <source>
        <dbReference type="SAM" id="Phobius"/>
    </source>
</evidence>